<dbReference type="InterPro" id="IPR003444">
    <property type="entry name" value="MraZ"/>
</dbReference>
<dbReference type="InterPro" id="IPR035644">
    <property type="entry name" value="MraZ_C"/>
</dbReference>
<dbReference type="PROSITE" id="PS51740">
    <property type="entry name" value="SPOVT_ABRB"/>
    <property type="match status" value="1"/>
</dbReference>
<dbReference type="InterPro" id="IPR007159">
    <property type="entry name" value="SpoVT-AbrB_dom"/>
</dbReference>
<dbReference type="InterPro" id="IPR035642">
    <property type="entry name" value="MraZ_N"/>
</dbReference>
<keyword evidence="1" id="KW-0804">Transcription</keyword>
<dbReference type="AlphaFoldDB" id="A0A841LEM8"/>
<reference evidence="4 5" key="1">
    <citation type="submission" date="2020-08" db="EMBL/GenBank/DDBJ databases">
        <title>Genomic Encyclopedia of Type Strains, Phase IV (KMG-IV): sequencing the most valuable type-strain genomes for metagenomic binning, comparative biology and taxonomic classification.</title>
        <authorList>
            <person name="Goeker M."/>
        </authorList>
    </citation>
    <scope>NUCLEOTIDE SEQUENCE [LARGE SCALE GENOMIC DNA]</scope>
    <source>
        <strain evidence="4 5">DSM 102189</strain>
    </source>
</reference>
<comment type="caution">
    <text evidence="4">The sequence shown here is derived from an EMBL/GenBank/DDBJ whole genome shotgun (WGS) entry which is preliminary data.</text>
</comment>
<dbReference type="GO" id="GO:0003700">
    <property type="term" value="F:DNA-binding transcription factor activity"/>
    <property type="evidence" value="ECO:0007669"/>
    <property type="project" value="UniProtKB-UniRule"/>
</dbReference>
<keyword evidence="5" id="KW-1185">Reference proteome</keyword>
<evidence type="ECO:0000313" key="4">
    <source>
        <dbReference type="EMBL" id="MBB6227612.1"/>
    </source>
</evidence>
<comment type="subcellular location">
    <subcellularLocation>
        <location evidence="1">Cytoplasm</location>
        <location evidence="1">Nucleoid</location>
    </subcellularLocation>
</comment>
<protein>
    <recommendedName>
        <fullName evidence="1">Transcriptional regulator MraZ</fullName>
    </recommendedName>
</protein>
<dbReference type="Proteomes" id="UP000538147">
    <property type="component" value="Unassembled WGS sequence"/>
</dbReference>
<dbReference type="SUPFAM" id="SSF89447">
    <property type="entry name" value="AbrB/MazE/MraZ-like"/>
    <property type="match status" value="1"/>
</dbReference>
<dbReference type="EMBL" id="JACIIV010000011">
    <property type="protein sequence ID" value="MBB6227612.1"/>
    <property type="molecule type" value="Genomic_DNA"/>
</dbReference>
<dbReference type="CDD" id="cd16321">
    <property type="entry name" value="MraZ_C"/>
    <property type="match status" value="1"/>
</dbReference>
<dbReference type="HAMAP" id="MF_01008">
    <property type="entry name" value="MraZ"/>
    <property type="match status" value="1"/>
</dbReference>
<accession>A0A841LEM8</accession>
<name>A0A841LEM8_9SPHN</name>
<evidence type="ECO:0000313" key="5">
    <source>
        <dbReference type="Proteomes" id="UP000538147"/>
    </source>
</evidence>
<dbReference type="GO" id="GO:0005737">
    <property type="term" value="C:cytoplasm"/>
    <property type="evidence" value="ECO:0007669"/>
    <property type="project" value="UniProtKB-UniRule"/>
</dbReference>
<sequence length="164" mass="17722">MSNGLFLGYGLNAVDAKSRLSIPADFREVMAARGADKALFIGPGHGGADCLVAYDRHYVSKAAQEYSDRHGSSTERARFDEAGVLFGAAASVKIDDAGRIVLSAALKSLGDIGSHVWFVGGLDWFELWNPWRYLVRDTLDPRVARLVRAEMAARGLDPAQEPAA</sequence>
<gene>
    <name evidence="1" type="primary">mraZ</name>
    <name evidence="4" type="ORF">FHS79_001781</name>
</gene>
<dbReference type="InterPro" id="IPR037914">
    <property type="entry name" value="SpoVT-AbrB_sf"/>
</dbReference>
<keyword evidence="1 2" id="KW-0238">DNA-binding</keyword>
<dbReference type="GO" id="GO:0000976">
    <property type="term" value="F:transcription cis-regulatory region binding"/>
    <property type="evidence" value="ECO:0007669"/>
    <property type="project" value="TreeGrafter"/>
</dbReference>
<evidence type="ECO:0000256" key="1">
    <source>
        <dbReference type="HAMAP-Rule" id="MF_01008"/>
    </source>
</evidence>
<dbReference type="RefSeq" id="WP_184198500.1">
    <property type="nucleotide sequence ID" value="NZ_BMOX01000199.1"/>
</dbReference>
<feature type="domain" description="SpoVT-AbrB" evidence="3">
    <location>
        <begin position="89"/>
        <end position="132"/>
    </location>
</feature>
<proteinExistence type="inferred from homology"/>
<dbReference type="PANTHER" id="PTHR34701:SF1">
    <property type="entry name" value="TRANSCRIPTIONAL REGULATOR MRAZ"/>
    <property type="match status" value="1"/>
</dbReference>
<dbReference type="GO" id="GO:0009295">
    <property type="term" value="C:nucleoid"/>
    <property type="evidence" value="ECO:0007669"/>
    <property type="project" value="UniProtKB-SubCell"/>
</dbReference>
<dbReference type="InterPro" id="IPR038619">
    <property type="entry name" value="MraZ_sf"/>
</dbReference>
<dbReference type="GO" id="GO:2000143">
    <property type="term" value="P:negative regulation of DNA-templated transcription initiation"/>
    <property type="evidence" value="ECO:0007669"/>
    <property type="project" value="TreeGrafter"/>
</dbReference>
<keyword evidence="1" id="KW-0805">Transcription regulation</keyword>
<dbReference type="Gene3D" id="3.40.1550.20">
    <property type="entry name" value="Transcriptional regulator MraZ domain"/>
    <property type="match status" value="1"/>
</dbReference>
<keyword evidence="1" id="KW-0963">Cytoplasm</keyword>
<dbReference type="CDD" id="cd16320">
    <property type="entry name" value="MraZ_N"/>
    <property type="match status" value="1"/>
</dbReference>
<evidence type="ECO:0000259" key="3">
    <source>
        <dbReference type="PROSITE" id="PS51740"/>
    </source>
</evidence>
<comment type="subunit">
    <text evidence="1">Forms oligomers.</text>
</comment>
<organism evidence="4 5">
    <name type="scientific">Polymorphobacter multimanifer</name>
    <dbReference type="NCBI Taxonomy" id="1070431"/>
    <lineage>
        <taxon>Bacteria</taxon>
        <taxon>Pseudomonadati</taxon>
        <taxon>Pseudomonadota</taxon>
        <taxon>Alphaproteobacteria</taxon>
        <taxon>Sphingomonadales</taxon>
        <taxon>Sphingosinicellaceae</taxon>
        <taxon>Polymorphobacter</taxon>
    </lineage>
</organism>
<evidence type="ECO:0000256" key="2">
    <source>
        <dbReference type="PROSITE-ProRule" id="PRU01076"/>
    </source>
</evidence>
<comment type="similarity">
    <text evidence="1">Belongs to the MraZ family.</text>
</comment>
<dbReference type="PANTHER" id="PTHR34701">
    <property type="entry name" value="TRANSCRIPTIONAL REGULATOR MRAZ"/>
    <property type="match status" value="1"/>
</dbReference>